<name>A0AAV4QS61_CAEEX</name>
<accession>A0AAV4QS61</accession>
<feature type="compositionally biased region" description="Polar residues" evidence="1">
    <location>
        <begin position="57"/>
        <end position="73"/>
    </location>
</feature>
<keyword evidence="3" id="KW-1185">Reference proteome</keyword>
<evidence type="ECO:0000313" key="3">
    <source>
        <dbReference type="Proteomes" id="UP001054945"/>
    </source>
</evidence>
<reference evidence="2 3" key="1">
    <citation type="submission" date="2021-06" db="EMBL/GenBank/DDBJ databases">
        <title>Caerostris extrusa draft genome.</title>
        <authorList>
            <person name="Kono N."/>
            <person name="Arakawa K."/>
        </authorList>
    </citation>
    <scope>NUCLEOTIDE SEQUENCE [LARGE SCALE GENOMIC DNA]</scope>
</reference>
<proteinExistence type="predicted"/>
<comment type="caution">
    <text evidence="2">The sequence shown here is derived from an EMBL/GenBank/DDBJ whole genome shotgun (WGS) entry which is preliminary data.</text>
</comment>
<evidence type="ECO:0000256" key="1">
    <source>
        <dbReference type="SAM" id="MobiDB-lite"/>
    </source>
</evidence>
<dbReference type="Proteomes" id="UP001054945">
    <property type="component" value="Unassembled WGS sequence"/>
</dbReference>
<organism evidence="2 3">
    <name type="scientific">Caerostris extrusa</name>
    <name type="common">Bark spider</name>
    <name type="synonym">Caerostris bankana</name>
    <dbReference type="NCBI Taxonomy" id="172846"/>
    <lineage>
        <taxon>Eukaryota</taxon>
        <taxon>Metazoa</taxon>
        <taxon>Ecdysozoa</taxon>
        <taxon>Arthropoda</taxon>
        <taxon>Chelicerata</taxon>
        <taxon>Arachnida</taxon>
        <taxon>Araneae</taxon>
        <taxon>Araneomorphae</taxon>
        <taxon>Entelegynae</taxon>
        <taxon>Araneoidea</taxon>
        <taxon>Araneidae</taxon>
        <taxon>Caerostris</taxon>
    </lineage>
</organism>
<dbReference type="EMBL" id="BPLR01006687">
    <property type="protein sequence ID" value="GIY11731.1"/>
    <property type="molecule type" value="Genomic_DNA"/>
</dbReference>
<dbReference type="AlphaFoldDB" id="A0AAV4QS61"/>
<feature type="region of interest" description="Disordered" evidence="1">
    <location>
        <begin position="51"/>
        <end position="73"/>
    </location>
</feature>
<evidence type="ECO:0000313" key="2">
    <source>
        <dbReference type="EMBL" id="GIY11731.1"/>
    </source>
</evidence>
<protein>
    <submittedName>
        <fullName evidence="2">Uncharacterized protein</fullName>
    </submittedName>
</protein>
<sequence>MLDSIDLKTLANFPYYSVLNNLLLTYKHDINLDGDEYNRNRNEQTFAQYLDSRESETTPNETLEISVDVQQST</sequence>
<gene>
    <name evidence="2" type="ORF">CEXT_254791</name>
</gene>